<proteinExistence type="predicted"/>
<comment type="caution">
    <text evidence="2">The sequence shown here is derived from an EMBL/GenBank/DDBJ whole genome shotgun (WGS) entry which is preliminary data.</text>
</comment>
<organism evidence="2 3">
    <name type="scientific">Austropuccinia psidii MF-1</name>
    <dbReference type="NCBI Taxonomy" id="1389203"/>
    <lineage>
        <taxon>Eukaryota</taxon>
        <taxon>Fungi</taxon>
        <taxon>Dikarya</taxon>
        <taxon>Basidiomycota</taxon>
        <taxon>Pucciniomycotina</taxon>
        <taxon>Pucciniomycetes</taxon>
        <taxon>Pucciniales</taxon>
        <taxon>Sphaerophragmiaceae</taxon>
        <taxon>Austropuccinia</taxon>
    </lineage>
</organism>
<feature type="compositionally biased region" description="Basic and acidic residues" evidence="1">
    <location>
        <begin position="148"/>
        <end position="159"/>
    </location>
</feature>
<dbReference type="EMBL" id="AVOT02063519">
    <property type="protein sequence ID" value="MBW0556177.1"/>
    <property type="molecule type" value="Genomic_DNA"/>
</dbReference>
<evidence type="ECO:0000313" key="3">
    <source>
        <dbReference type="Proteomes" id="UP000765509"/>
    </source>
</evidence>
<name>A0A9Q3PD03_9BASI</name>
<dbReference type="CDD" id="cd14279">
    <property type="entry name" value="CUE"/>
    <property type="match status" value="1"/>
</dbReference>
<evidence type="ECO:0000313" key="2">
    <source>
        <dbReference type="EMBL" id="MBW0556177.1"/>
    </source>
</evidence>
<dbReference type="Proteomes" id="UP000765509">
    <property type="component" value="Unassembled WGS sequence"/>
</dbReference>
<evidence type="ECO:0000256" key="1">
    <source>
        <dbReference type="SAM" id="MobiDB-lite"/>
    </source>
</evidence>
<gene>
    <name evidence="2" type="ORF">O181_095892</name>
</gene>
<dbReference type="AlphaFoldDB" id="A0A9Q3PD03"/>
<feature type="compositionally biased region" description="Acidic residues" evidence="1">
    <location>
        <begin position="160"/>
        <end position="170"/>
    </location>
</feature>
<keyword evidence="3" id="KW-1185">Reference proteome</keyword>
<reference evidence="2" key="1">
    <citation type="submission" date="2021-03" db="EMBL/GenBank/DDBJ databases">
        <title>Draft genome sequence of rust myrtle Austropuccinia psidii MF-1, a brazilian biotype.</title>
        <authorList>
            <person name="Quecine M.C."/>
            <person name="Pachon D.M.R."/>
            <person name="Bonatelli M.L."/>
            <person name="Correr F.H."/>
            <person name="Franceschini L.M."/>
            <person name="Leite T.F."/>
            <person name="Margarido G.R.A."/>
            <person name="Almeida C.A."/>
            <person name="Ferrarezi J.A."/>
            <person name="Labate C.A."/>
        </authorList>
    </citation>
    <scope>NUCLEOTIDE SEQUENCE</scope>
    <source>
        <strain evidence="2">MF-1</strain>
    </source>
</reference>
<protein>
    <submittedName>
        <fullName evidence="2">Uncharacterized protein</fullName>
    </submittedName>
</protein>
<sequence length="259" mass="29431">MMLGYLSLKQPLNLIHLMLTKTKLYHGFAKKKHILTELYPDISEIIIHRKILRQCGGDLEHAFKIRTTEKSSAEDIINILEEVTTRSRIGSSRENLKTRFNTPWKDSLYKNPKGNSNNIKYKSADVMMKRPICQRTTNLANTCPKKGKINESDIEKEPDVEKDEVNEDNSDDKSSIFSESSKDIENVNATFDIMESYSYSPLISNGQLDLSIIQDAQLMKTKPNRGKCYPAGNSFITEVVIDNKPTKLLLYPGAFCSCV</sequence>
<feature type="region of interest" description="Disordered" evidence="1">
    <location>
        <begin position="140"/>
        <end position="179"/>
    </location>
</feature>
<accession>A0A9Q3PD03</accession>